<organism evidence="3 4">
    <name type="scientific">Ziziphus jujuba</name>
    <name type="common">Chinese jujube</name>
    <name type="synonym">Ziziphus sativa</name>
    <dbReference type="NCBI Taxonomy" id="326968"/>
    <lineage>
        <taxon>Eukaryota</taxon>
        <taxon>Viridiplantae</taxon>
        <taxon>Streptophyta</taxon>
        <taxon>Embryophyta</taxon>
        <taxon>Tracheophyta</taxon>
        <taxon>Spermatophyta</taxon>
        <taxon>Magnoliopsida</taxon>
        <taxon>eudicotyledons</taxon>
        <taxon>Gunneridae</taxon>
        <taxon>Pentapetalae</taxon>
        <taxon>rosids</taxon>
        <taxon>fabids</taxon>
        <taxon>Rosales</taxon>
        <taxon>Rhamnaceae</taxon>
        <taxon>Paliureae</taxon>
        <taxon>Ziziphus</taxon>
    </lineage>
</organism>
<dbReference type="GeneID" id="107409527"/>
<dbReference type="RefSeq" id="XP_015872479.3">
    <property type="nucleotide sequence ID" value="XM_016016993.4"/>
</dbReference>
<dbReference type="InterPro" id="IPR004146">
    <property type="entry name" value="DC1"/>
</dbReference>
<protein>
    <submittedName>
        <fullName evidence="4">Protein VACUOLELESS GAMETOPHYTES-like</fullName>
    </submittedName>
</protein>
<evidence type="ECO:0000313" key="3">
    <source>
        <dbReference type="Proteomes" id="UP001652623"/>
    </source>
</evidence>
<reference evidence="4" key="2">
    <citation type="submission" date="2025-08" db="UniProtKB">
        <authorList>
            <consortium name="RefSeq"/>
        </authorList>
    </citation>
    <scope>IDENTIFICATION</scope>
    <source>
        <tissue evidence="4">Seedling</tissue>
    </source>
</reference>
<dbReference type="InterPro" id="IPR046349">
    <property type="entry name" value="C1-like_sf"/>
</dbReference>
<dbReference type="PANTHER" id="PTHR46288">
    <property type="entry name" value="PHORBOL-ESTER/DAG-TYPE DOMAIN-CONTAINING PROTEIN"/>
    <property type="match status" value="1"/>
</dbReference>
<evidence type="ECO:0000313" key="4">
    <source>
        <dbReference type="RefSeq" id="XP_015872479.3"/>
    </source>
</evidence>
<feature type="domain" description="DC1" evidence="2">
    <location>
        <begin position="64"/>
        <end position="110"/>
    </location>
</feature>
<evidence type="ECO:0000256" key="1">
    <source>
        <dbReference type="ARBA" id="ARBA00022737"/>
    </source>
</evidence>
<dbReference type="FunCoup" id="A0A6P3ZC98">
    <property type="interactions" value="205"/>
</dbReference>
<keyword evidence="3" id="KW-1185">Reference proteome</keyword>
<dbReference type="InParanoid" id="A0A6P3ZC98"/>
<dbReference type="Proteomes" id="UP001652623">
    <property type="component" value="Chromosome 1"/>
</dbReference>
<reference evidence="3" key="1">
    <citation type="submission" date="2025-05" db="UniProtKB">
        <authorList>
            <consortium name="RefSeq"/>
        </authorList>
    </citation>
    <scope>NUCLEOTIDE SEQUENCE [LARGE SCALE GENOMIC DNA]</scope>
</reference>
<sequence>MVRHFSHPHPLCPFEVEEEQGLTCSGCELNLSGSAYKCNTRSSTCDFYLHKSCFELQRKIQHASHPQHPLILLSSPPSRWGFFFCNACDGSGSSFTYHCKACDFDLHVHCSSLPDNVTRHDHQHPLGLVFSFPKVEDEEEDKYCGVCKTGFKEEFWAYRCKE</sequence>
<name>A0A6P3ZC98_ZIZJJ</name>
<dbReference type="AlphaFoldDB" id="A0A6P3ZC98"/>
<keyword evidence="1" id="KW-0677">Repeat</keyword>
<dbReference type="PANTHER" id="PTHR46288:SF27">
    <property type="entry name" value="CYSTEINE_HISTIDINE-RICH C1 DOMAIN FAMILY PROTEIN"/>
    <property type="match status" value="1"/>
</dbReference>
<evidence type="ECO:0000259" key="2">
    <source>
        <dbReference type="Pfam" id="PF03107"/>
    </source>
</evidence>
<accession>A0A6P3ZC98</accession>
<dbReference type="SUPFAM" id="SSF57889">
    <property type="entry name" value="Cysteine-rich domain"/>
    <property type="match status" value="1"/>
</dbReference>
<proteinExistence type="predicted"/>
<feature type="domain" description="DC1" evidence="2">
    <location>
        <begin position="5"/>
        <end position="53"/>
    </location>
</feature>
<gene>
    <name evidence="4" type="primary">LOC107409527</name>
</gene>
<dbReference type="KEGG" id="zju:107409527"/>
<dbReference type="Pfam" id="PF03107">
    <property type="entry name" value="C1_2"/>
    <property type="match status" value="2"/>
</dbReference>